<dbReference type="AlphaFoldDB" id="A0A7C1JUB4"/>
<protein>
    <submittedName>
        <fullName evidence="6">DoxX family membrane protein</fullName>
    </submittedName>
</protein>
<evidence type="ECO:0000256" key="5">
    <source>
        <dbReference type="SAM" id="Phobius"/>
    </source>
</evidence>
<dbReference type="EMBL" id="DSMG01000151">
    <property type="protein sequence ID" value="HDX32707.1"/>
    <property type="molecule type" value="Genomic_DNA"/>
</dbReference>
<organism evidence="6">
    <name type="scientific">Caldilinea aerophila</name>
    <dbReference type="NCBI Taxonomy" id="133453"/>
    <lineage>
        <taxon>Bacteria</taxon>
        <taxon>Bacillati</taxon>
        <taxon>Chloroflexota</taxon>
        <taxon>Caldilineae</taxon>
        <taxon>Caldilineales</taxon>
        <taxon>Caldilineaceae</taxon>
        <taxon>Caldilinea</taxon>
    </lineage>
</organism>
<sequence>MEILFLIGRIVLGAYYLFNAFNHFRNLEMMTGYAASKGVPAPKLAVAGTGVLLLLGGLSILLGYQPTIGVLLIVVFLVPVAFMMHNFWAVQDPQMKMAEMVNFMKNIALAASALMFLAIPQPWPFSLGG</sequence>
<reference evidence="6" key="1">
    <citation type="journal article" date="2020" name="mSystems">
        <title>Genome- and Community-Level Interaction Insights into Carbon Utilization and Element Cycling Functions of Hydrothermarchaeota in Hydrothermal Sediment.</title>
        <authorList>
            <person name="Zhou Z."/>
            <person name="Liu Y."/>
            <person name="Xu W."/>
            <person name="Pan J."/>
            <person name="Luo Z.H."/>
            <person name="Li M."/>
        </authorList>
    </citation>
    <scope>NUCLEOTIDE SEQUENCE [LARGE SCALE GENOMIC DNA]</scope>
    <source>
        <strain evidence="6">SpSt-289</strain>
    </source>
</reference>
<name>A0A7C1JUB4_9CHLR</name>
<evidence type="ECO:0000256" key="1">
    <source>
        <dbReference type="ARBA" id="ARBA00004141"/>
    </source>
</evidence>
<comment type="caution">
    <text evidence="6">The sequence shown here is derived from an EMBL/GenBank/DDBJ whole genome shotgun (WGS) entry which is preliminary data.</text>
</comment>
<feature type="transmembrane region" description="Helical" evidence="5">
    <location>
        <begin position="6"/>
        <end position="24"/>
    </location>
</feature>
<keyword evidence="4 5" id="KW-0472">Membrane</keyword>
<feature type="transmembrane region" description="Helical" evidence="5">
    <location>
        <begin position="100"/>
        <end position="119"/>
    </location>
</feature>
<proteinExistence type="predicted"/>
<evidence type="ECO:0000256" key="3">
    <source>
        <dbReference type="ARBA" id="ARBA00022989"/>
    </source>
</evidence>
<keyword evidence="2 5" id="KW-0812">Transmembrane</keyword>
<evidence type="ECO:0000256" key="2">
    <source>
        <dbReference type="ARBA" id="ARBA00022692"/>
    </source>
</evidence>
<dbReference type="GO" id="GO:0016020">
    <property type="term" value="C:membrane"/>
    <property type="evidence" value="ECO:0007669"/>
    <property type="project" value="UniProtKB-SubCell"/>
</dbReference>
<feature type="transmembrane region" description="Helical" evidence="5">
    <location>
        <begin position="44"/>
        <end position="62"/>
    </location>
</feature>
<evidence type="ECO:0000313" key="6">
    <source>
        <dbReference type="EMBL" id="HDX32707.1"/>
    </source>
</evidence>
<evidence type="ECO:0000256" key="4">
    <source>
        <dbReference type="ARBA" id="ARBA00023136"/>
    </source>
</evidence>
<keyword evidence="3 5" id="KW-1133">Transmembrane helix</keyword>
<dbReference type="InterPro" id="IPR032808">
    <property type="entry name" value="DoxX"/>
</dbReference>
<accession>A0A7C1JUB4</accession>
<comment type="subcellular location">
    <subcellularLocation>
        <location evidence="1">Membrane</location>
        <topology evidence="1">Multi-pass membrane protein</topology>
    </subcellularLocation>
</comment>
<dbReference type="Pfam" id="PF07681">
    <property type="entry name" value="DoxX"/>
    <property type="match status" value="1"/>
</dbReference>
<gene>
    <name evidence="6" type="ORF">ENQ20_14645</name>
</gene>
<feature type="transmembrane region" description="Helical" evidence="5">
    <location>
        <begin position="68"/>
        <end position="88"/>
    </location>
</feature>